<sequence>MQEPGFLDKMIGELKTKGTRREAEDYLMQQLSPAQSQKLKEVLSDENAARAMLQTPQAQSLLRKLMGEADDGREQHP</sequence>
<reference evidence="1" key="1">
    <citation type="submission" date="2020-10" db="EMBL/GenBank/DDBJ databases">
        <authorList>
            <person name="Gilroy R."/>
        </authorList>
    </citation>
    <scope>NUCLEOTIDE SEQUENCE</scope>
    <source>
        <strain evidence="1">ChiGjej1B1-19959</strain>
    </source>
</reference>
<evidence type="ECO:0000313" key="2">
    <source>
        <dbReference type="Proteomes" id="UP000824071"/>
    </source>
</evidence>
<gene>
    <name evidence="1" type="ORF">IAC53_04165</name>
</gene>
<dbReference type="EMBL" id="DVMW01000028">
    <property type="protein sequence ID" value="HIU35787.1"/>
    <property type="molecule type" value="Genomic_DNA"/>
</dbReference>
<reference evidence="1" key="2">
    <citation type="journal article" date="2021" name="PeerJ">
        <title>Extensive microbial diversity within the chicken gut microbiome revealed by metagenomics and culture.</title>
        <authorList>
            <person name="Gilroy R."/>
            <person name="Ravi A."/>
            <person name="Getino M."/>
            <person name="Pursley I."/>
            <person name="Horton D.L."/>
            <person name="Alikhan N.F."/>
            <person name="Baker D."/>
            <person name="Gharbi K."/>
            <person name="Hall N."/>
            <person name="Watson M."/>
            <person name="Adriaenssens E.M."/>
            <person name="Foster-Nyarko E."/>
            <person name="Jarju S."/>
            <person name="Secka A."/>
            <person name="Antonio M."/>
            <person name="Oren A."/>
            <person name="Chaudhuri R.R."/>
            <person name="La Ragione R."/>
            <person name="Hildebrand F."/>
            <person name="Pallen M.J."/>
        </authorList>
    </citation>
    <scope>NUCLEOTIDE SEQUENCE</scope>
    <source>
        <strain evidence="1">ChiGjej1B1-19959</strain>
    </source>
</reference>
<name>A0A9D1LEJ8_9FIRM</name>
<evidence type="ECO:0000313" key="1">
    <source>
        <dbReference type="EMBL" id="HIU35787.1"/>
    </source>
</evidence>
<protein>
    <submittedName>
        <fullName evidence="1">Uncharacterized protein</fullName>
    </submittedName>
</protein>
<proteinExistence type="predicted"/>
<comment type="caution">
    <text evidence="1">The sequence shown here is derived from an EMBL/GenBank/DDBJ whole genome shotgun (WGS) entry which is preliminary data.</text>
</comment>
<dbReference type="Proteomes" id="UP000824071">
    <property type="component" value="Unassembled WGS sequence"/>
</dbReference>
<accession>A0A9D1LEJ8</accession>
<dbReference type="AlphaFoldDB" id="A0A9D1LEJ8"/>
<organism evidence="1 2">
    <name type="scientific">Candidatus Fimenecus excrementigallinarum</name>
    <dbReference type="NCBI Taxonomy" id="2840816"/>
    <lineage>
        <taxon>Bacteria</taxon>
        <taxon>Bacillati</taxon>
        <taxon>Bacillota</taxon>
        <taxon>Clostridia</taxon>
        <taxon>Candidatus Fimenecus</taxon>
    </lineage>
</organism>